<organism evidence="2 3">
    <name type="scientific">Paenibacillus silvae</name>
    <dbReference type="NCBI Taxonomy" id="1325358"/>
    <lineage>
        <taxon>Bacteria</taxon>
        <taxon>Bacillati</taxon>
        <taxon>Bacillota</taxon>
        <taxon>Bacilli</taxon>
        <taxon>Bacillales</taxon>
        <taxon>Paenibacillaceae</taxon>
        <taxon>Paenibacillus</taxon>
    </lineage>
</organism>
<dbReference type="PANTHER" id="PTHR37317">
    <property type="entry name" value="BLR8090 PROTEIN"/>
    <property type="match status" value="1"/>
</dbReference>
<evidence type="ECO:0000313" key="3">
    <source>
        <dbReference type="Proteomes" id="UP000249204"/>
    </source>
</evidence>
<comment type="caution">
    <text evidence="2">The sequence shown here is derived from an EMBL/GenBank/DDBJ whole genome shotgun (WGS) entry which is preliminary data.</text>
</comment>
<dbReference type="InterPro" id="IPR009057">
    <property type="entry name" value="Homeodomain-like_sf"/>
</dbReference>
<proteinExistence type="predicted"/>
<dbReference type="Gene3D" id="1.10.10.60">
    <property type="entry name" value="Homeodomain-like"/>
    <property type="match status" value="1"/>
</dbReference>
<dbReference type="SUPFAM" id="SSF46689">
    <property type="entry name" value="Homeodomain-like"/>
    <property type="match status" value="1"/>
</dbReference>
<reference evidence="2 3" key="1">
    <citation type="submission" date="2018-06" db="EMBL/GenBank/DDBJ databases">
        <title>Isolation of heavy metals resistant Paenibacillus silvae NC2 from Gold-Copper mine in ZiJin, China.</title>
        <authorList>
            <person name="Xu J."/>
            <person name="Mazhar H.S."/>
            <person name="Rensing C."/>
        </authorList>
    </citation>
    <scope>NUCLEOTIDE SEQUENCE [LARGE SCALE GENOMIC DNA]</scope>
    <source>
        <strain evidence="2 3">NC2</strain>
    </source>
</reference>
<evidence type="ECO:0000313" key="2">
    <source>
        <dbReference type="EMBL" id="PZT57436.1"/>
    </source>
</evidence>
<gene>
    <name evidence="2" type="ORF">DN757_01925</name>
</gene>
<dbReference type="InterPro" id="IPR025487">
    <property type="entry name" value="DUF4379"/>
</dbReference>
<dbReference type="AlphaFoldDB" id="A0A2W6PGY8"/>
<name>A0A2W6PGY8_9BACL</name>
<feature type="domain" description="Treble clef zinc finger" evidence="1">
    <location>
        <begin position="118"/>
        <end position="172"/>
    </location>
</feature>
<dbReference type="Pfam" id="PF14311">
    <property type="entry name" value="DUF4379"/>
    <property type="match status" value="2"/>
</dbReference>
<protein>
    <recommendedName>
        <fullName evidence="1">Treble clef zinc finger domain-containing protein</fullName>
    </recommendedName>
</protein>
<evidence type="ECO:0000259" key="1">
    <source>
        <dbReference type="Pfam" id="PF14311"/>
    </source>
</evidence>
<feature type="domain" description="Treble clef zinc finger" evidence="1">
    <location>
        <begin position="188"/>
        <end position="239"/>
    </location>
</feature>
<dbReference type="EMBL" id="QKWW01000006">
    <property type="protein sequence ID" value="PZT57436.1"/>
    <property type="molecule type" value="Genomic_DNA"/>
</dbReference>
<dbReference type="Proteomes" id="UP000249204">
    <property type="component" value="Unassembled WGS sequence"/>
</dbReference>
<sequence>MEIDSYYHSVIMGWYKSEVLRMVKLKQYKSYSNEKFFIDMKAGEKFNYSPYSMFWGDIVEAAQKSGTSIEKCGIGTGIVISKYNIKKEPPVIIEKEVIVPDHLKKHKKYLKNLRPDIYKQLHPTKNKNVDIDKLTVSSNKRVWWLCINGHEWSTSVSSRTTVGKGNCPHCWRDREINGNSFTKTHPLLTKYWDYEKNGDLKPENYSCNDRGYLNFTCDKGHDFKRYVSYELPDECPKCRINVRYDARKLSNSDVRKIRKLYDEGLNGYAISKTLNINHATVYKILQRKIYRDIE</sequence>
<accession>A0A2W6PGY8</accession>
<dbReference type="PANTHER" id="PTHR37317:SF1">
    <property type="entry name" value="ZINC-RIBBON DOMAIN-CONTAINING PROTEIN-RELATED"/>
    <property type="match status" value="1"/>
</dbReference>